<evidence type="ECO:0000256" key="5">
    <source>
        <dbReference type="ARBA" id="ARBA00023242"/>
    </source>
</evidence>
<dbReference type="AlphaFoldDB" id="A0A6A3CH40"/>
<feature type="region of interest" description="Disordered" evidence="6">
    <location>
        <begin position="32"/>
        <end position="59"/>
    </location>
</feature>
<dbReference type="GO" id="GO:0005634">
    <property type="term" value="C:nucleus"/>
    <property type="evidence" value="ECO:0007669"/>
    <property type="project" value="UniProtKB-SubCell"/>
</dbReference>
<evidence type="ECO:0000313" key="8">
    <source>
        <dbReference type="Proteomes" id="UP000436088"/>
    </source>
</evidence>
<sequence>MVSDPPKFILKWSVATLKHLIQVEAQFQGPTERRFRHKATSSSVDRHSGYSGSSSRPSKCSDYRVLVTGLPSSASCQDLKDHMRKAGDVCFSQVFHDRGDWEEISDCNVTNESETVEPASCFLDMTGIVDYTNYDDMKYAIRKLDDSLFRNAFSRAYIRVEKYDSRRSYSRSRGPYSRSPSRSHSYGSRSRSKSPRARYSSRSPPVSRSVSPRSRSVSPARSFSSLKFKTKIQTGGIWQFAAIWGWDVRNLMGCGAQMPATHFLLREYAELGTPSSSVAKECLWCRELEDVLHCFKYLCIFIALLNLALGLGHQSHRLTVKMREEPHQTGALGAGAGAGVAVYLVLVHHL</sequence>
<dbReference type="InterPro" id="IPR050374">
    <property type="entry name" value="RRT5_SRSF_SR"/>
</dbReference>
<keyword evidence="2" id="KW-0507">mRNA processing</keyword>
<feature type="compositionally biased region" description="Low complexity" evidence="6">
    <location>
        <begin position="197"/>
        <end position="218"/>
    </location>
</feature>
<accession>A0A6A3CH40</accession>
<dbReference type="PANTHER" id="PTHR23003:SF62">
    <property type="entry name" value="SERINE_ARGININE (SR)-TYPE SHUTTLING MRNA BINDING PROTEIN NPL3"/>
    <property type="match status" value="1"/>
</dbReference>
<comment type="subcellular location">
    <subcellularLocation>
        <location evidence="1">Nucleus</location>
    </subcellularLocation>
</comment>
<dbReference type="SUPFAM" id="SSF54928">
    <property type="entry name" value="RNA-binding domain, RBD"/>
    <property type="match status" value="1"/>
</dbReference>
<evidence type="ECO:0000313" key="7">
    <source>
        <dbReference type="EMBL" id="KAE8728473.1"/>
    </source>
</evidence>
<dbReference type="InterPro" id="IPR035979">
    <property type="entry name" value="RBD_domain_sf"/>
</dbReference>
<evidence type="ECO:0000256" key="3">
    <source>
        <dbReference type="ARBA" id="ARBA00022737"/>
    </source>
</evidence>
<dbReference type="Gene3D" id="3.30.70.330">
    <property type="match status" value="1"/>
</dbReference>
<organism evidence="7 8">
    <name type="scientific">Hibiscus syriacus</name>
    <name type="common">Rose of Sharon</name>
    <dbReference type="NCBI Taxonomy" id="106335"/>
    <lineage>
        <taxon>Eukaryota</taxon>
        <taxon>Viridiplantae</taxon>
        <taxon>Streptophyta</taxon>
        <taxon>Embryophyta</taxon>
        <taxon>Tracheophyta</taxon>
        <taxon>Spermatophyta</taxon>
        <taxon>Magnoliopsida</taxon>
        <taxon>eudicotyledons</taxon>
        <taxon>Gunneridae</taxon>
        <taxon>Pentapetalae</taxon>
        <taxon>rosids</taxon>
        <taxon>malvids</taxon>
        <taxon>Malvales</taxon>
        <taxon>Malvaceae</taxon>
        <taxon>Malvoideae</taxon>
        <taxon>Hibiscus</taxon>
    </lineage>
</organism>
<protein>
    <submittedName>
        <fullName evidence="7">Serine/arginine-rich splicing factor SR30</fullName>
    </submittedName>
</protein>
<dbReference type="EMBL" id="VEPZ02000260">
    <property type="protein sequence ID" value="KAE8728473.1"/>
    <property type="molecule type" value="Genomic_DNA"/>
</dbReference>
<feature type="region of interest" description="Disordered" evidence="6">
    <location>
        <begin position="169"/>
        <end position="218"/>
    </location>
</feature>
<dbReference type="GO" id="GO:0006397">
    <property type="term" value="P:mRNA processing"/>
    <property type="evidence" value="ECO:0007669"/>
    <property type="project" value="UniProtKB-KW"/>
</dbReference>
<evidence type="ECO:0000256" key="1">
    <source>
        <dbReference type="ARBA" id="ARBA00004123"/>
    </source>
</evidence>
<keyword evidence="4" id="KW-0694">RNA-binding</keyword>
<evidence type="ECO:0000256" key="2">
    <source>
        <dbReference type="ARBA" id="ARBA00022664"/>
    </source>
</evidence>
<proteinExistence type="predicted"/>
<dbReference type="GO" id="GO:0003729">
    <property type="term" value="F:mRNA binding"/>
    <property type="evidence" value="ECO:0007669"/>
    <property type="project" value="TreeGrafter"/>
</dbReference>
<evidence type="ECO:0000256" key="4">
    <source>
        <dbReference type="ARBA" id="ARBA00022884"/>
    </source>
</evidence>
<name>A0A6A3CH40_HIBSY</name>
<keyword evidence="3" id="KW-0677">Repeat</keyword>
<dbReference type="PANTHER" id="PTHR23003">
    <property type="entry name" value="RNA RECOGNITION MOTIF RRM DOMAIN CONTAINING PROTEIN"/>
    <property type="match status" value="1"/>
</dbReference>
<gene>
    <name evidence="7" type="ORF">F3Y22_tig00004355pilonHSYRG00085</name>
</gene>
<dbReference type="Proteomes" id="UP000436088">
    <property type="component" value="Unassembled WGS sequence"/>
</dbReference>
<feature type="compositionally biased region" description="Low complexity" evidence="6">
    <location>
        <begin position="49"/>
        <end position="59"/>
    </location>
</feature>
<comment type="caution">
    <text evidence="7">The sequence shown here is derived from an EMBL/GenBank/DDBJ whole genome shotgun (WGS) entry which is preliminary data.</text>
</comment>
<reference evidence="7" key="1">
    <citation type="submission" date="2019-09" db="EMBL/GenBank/DDBJ databases">
        <title>Draft genome information of white flower Hibiscus syriacus.</title>
        <authorList>
            <person name="Kim Y.-M."/>
        </authorList>
    </citation>
    <scope>NUCLEOTIDE SEQUENCE [LARGE SCALE GENOMIC DNA]</scope>
    <source>
        <strain evidence="7">YM2019G1</strain>
    </source>
</reference>
<feature type="compositionally biased region" description="Low complexity" evidence="6">
    <location>
        <begin position="171"/>
        <end position="189"/>
    </location>
</feature>
<dbReference type="InterPro" id="IPR012677">
    <property type="entry name" value="Nucleotide-bd_a/b_plait_sf"/>
</dbReference>
<keyword evidence="8" id="KW-1185">Reference proteome</keyword>
<evidence type="ECO:0000256" key="6">
    <source>
        <dbReference type="SAM" id="MobiDB-lite"/>
    </source>
</evidence>
<dbReference type="GO" id="GO:0005737">
    <property type="term" value="C:cytoplasm"/>
    <property type="evidence" value="ECO:0007669"/>
    <property type="project" value="TreeGrafter"/>
</dbReference>
<keyword evidence="5" id="KW-0539">Nucleus</keyword>